<dbReference type="GO" id="GO:0120159">
    <property type="term" value="F:rRNA pseudouridine synthase activity"/>
    <property type="evidence" value="ECO:0007669"/>
    <property type="project" value="UniProtKB-ARBA"/>
</dbReference>
<protein>
    <submittedName>
        <fullName evidence="6">Ribosomal large subunit pseudouridine synthase D</fullName>
    </submittedName>
</protein>
<dbReference type="SMART" id="SM00363">
    <property type="entry name" value="S4"/>
    <property type="match status" value="1"/>
</dbReference>
<dbReference type="GO" id="GO:0000455">
    <property type="term" value="P:enzyme-directed rRNA pseudouridine synthesis"/>
    <property type="evidence" value="ECO:0007669"/>
    <property type="project" value="UniProtKB-ARBA"/>
</dbReference>
<evidence type="ECO:0000256" key="3">
    <source>
        <dbReference type="PROSITE-ProRule" id="PRU00182"/>
    </source>
</evidence>
<dbReference type="InterPro" id="IPR020103">
    <property type="entry name" value="PsdUridine_synth_cat_dom_sf"/>
</dbReference>
<dbReference type="AlphaFoldDB" id="A0A0G1P3J1"/>
<proteinExistence type="inferred from homology"/>
<evidence type="ECO:0000256" key="4">
    <source>
        <dbReference type="SAM" id="MobiDB-lite"/>
    </source>
</evidence>
<dbReference type="GO" id="GO:0003723">
    <property type="term" value="F:RNA binding"/>
    <property type="evidence" value="ECO:0007669"/>
    <property type="project" value="UniProtKB-KW"/>
</dbReference>
<dbReference type="InterPro" id="IPR006145">
    <property type="entry name" value="PsdUridine_synth_RsuA/RluA"/>
</dbReference>
<feature type="compositionally biased region" description="Basic and acidic residues" evidence="4">
    <location>
        <begin position="72"/>
        <end position="91"/>
    </location>
</feature>
<dbReference type="PROSITE" id="PS50889">
    <property type="entry name" value="S4"/>
    <property type="match status" value="1"/>
</dbReference>
<dbReference type="PANTHER" id="PTHR21600">
    <property type="entry name" value="MITOCHONDRIAL RNA PSEUDOURIDINE SYNTHASE"/>
    <property type="match status" value="1"/>
</dbReference>
<dbReference type="CDD" id="cd00165">
    <property type="entry name" value="S4"/>
    <property type="match status" value="1"/>
</dbReference>
<name>A0A0G1P3J1_9BACT</name>
<evidence type="ECO:0000256" key="2">
    <source>
        <dbReference type="ARBA" id="ARBA00023235"/>
    </source>
</evidence>
<comment type="caution">
    <text evidence="6">The sequence shown here is derived from an EMBL/GenBank/DDBJ whole genome shotgun (WGS) entry which is preliminary data.</text>
</comment>
<comment type="similarity">
    <text evidence="1">Belongs to the pseudouridine synthase RluA family.</text>
</comment>
<dbReference type="PATRIC" id="fig|1619042.3.peg.27"/>
<feature type="region of interest" description="Disordered" evidence="4">
    <location>
        <begin position="57"/>
        <end position="103"/>
    </location>
</feature>
<evidence type="ECO:0000313" key="7">
    <source>
        <dbReference type="Proteomes" id="UP000034175"/>
    </source>
</evidence>
<dbReference type="Pfam" id="PF01479">
    <property type="entry name" value="S4"/>
    <property type="match status" value="1"/>
</dbReference>
<dbReference type="Gene3D" id="3.10.290.10">
    <property type="entry name" value="RNA-binding S4 domain"/>
    <property type="match status" value="1"/>
</dbReference>
<dbReference type="Pfam" id="PF00849">
    <property type="entry name" value="PseudoU_synth_2"/>
    <property type="match status" value="1"/>
</dbReference>
<dbReference type="Gene3D" id="3.30.2350.10">
    <property type="entry name" value="Pseudouridine synthase"/>
    <property type="match status" value="1"/>
</dbReference>
<evidence type="ECO:0000313" key="6">
    <source>
        <dbReference type="EMBL" id="KKU27301.1"/>
    </source>
</evidence>
<dbReference type="PANTHER" id="PTHR21600:SF87">
    <property type="entry name" value="RNA PSEUDOURIDYLATE SYNTHASE DOMAIN-CONTAINING PROTEIN 1"/>
    <property type="match status" value="1"/>
</dbReference>
<dbReference type="EMBL" id="LCMA01000001">
    <property type="protein sequence ID" value="KKU27301.1"/>
    <property type="molecule type" value="Genomic_DNA"/>
</dbReference>
<dbReference type="CDD" id="cd02869">
    <property type="entry name" value="PseudoU_synth_RluA_like"/>
    <property type="match status" value="1"/>
</dbReference>
<feature type="region of interest" description="Disordered" evidence="4">
    <location>
        <begin position="148"/>
        <end position="179"/>
    </location>
</feature>
<dbReference type="InterPro" id="IPR002942">
    <property type="entry name" value="S4_RNA-bd"/>
</dbReference>
<gene>
    <name evidence="6" type="ORF">UX39_C0001G0021</name>
</gene>
<feature type="domain" description="RNA-binding S4" evidence="5">
    <location>
        <begin position="20"/>
        <end position="77"/>
    </location>
</feature>
<reference evidence="6 7" key="1">
    <citation type="journal article" date="2015" name="Nature">
        <title>rRNA introns, odd ribosomes, and small enigmatic genomes across a large radiation of phyla.</title>
        <authorList>
            <person name="Brown C.T."/>
            <person name="Hug L.A."/>
            <person name="Thomas B.C."/>
            <person name="Sharon I."/>
            <person name="Castelle C.J."/>
            <person name="Singh A."/>
            <person name="Wilkins M.J."/>
            <person name="Williams K.H."/>
            <person name="Banfield J.F."/>
        </authorList>
    </citation>
    <scope>NUCLEOTIDE SEQUENCE [LARGE SCALE GENOMIC DNA]</scope>
</reference>
<dbReference type="SUPFAM" id="SSF55120">
    <property type="entry name" value="Pseudouridine synthase"/>
    <property type="match status" value="1"/>
</dbReference>
<accession>A0A0G1P3J1</accession>
<dbReference type="InterPro" id="IPR036986">
    <property type="entry name" value="S4_RNA-bd_sf"/>
</dbReference>
<evidence type="ECO:0000259" key="5">
    <source>
        <dbReference type="SMART" id="SM00363"/>
    </source>
</evidence>
<keyword evidence="2" id="KW-0413">Isomerase</keyword>
<dbReference type="SUPFAM" id="SSF55174">
    <property type="entry name" value="Alpha-L RNA-binding motif"/>
    <property type="match status" value="1"/>
</dbReference>
<sequence>MPTDMTNLNAIAVNAKQAGDRLDIFLSKELQISRSRAQKMIERELITVNGKLPKKAGDRVAVDDEVTVSSRAESRRDEAEGSLNHGERDSSTPRPGRVGRNDNVTVIIETSHYIVVDKPSGMLTHPTEAGEKDTLANFLVEKYPEIKNVGDRKDGATSSHPPPPSPSYGGHSTPLIGGNKHAAPHVRPGIVHRLDREASGLLVVARTQEMFEHLKKQFKDRTVEKEYLALVHGKVPVDWGELTFPITRSRGNERMAALPLTKKGVEHEEGKKALTEFTVEKHFVNFTLARVKLHTGRMHQIRVHFFAYGHSLVGDPLYYTKKQKRAWDNKLGRLFLHSARLGFTDLDGERKVFESTLPKELEEFLKELR</sequence>
<keyword evidence="3" id="KW-0694">RNA-binding</keyword>
<organism evidence="6 7">
    <name type="scientific">Candidatus Magasanikbacteria bacterium GW2011_GWA2_46_17</name>
    <dbReference type="NCBI Taxonomy" id="1619042"/>
    <lineage>
        <taxon>Bacteria</taxon>
        <taxon>Candidatus Magasanikiibacteriota</taxon>
    </lineage>
</organism>
<dbReference type="InterPro" id="IPR050188">
    <property type="entry name" value="RluA_PseudoU_synthase"/>
</dbReference>
<dbReference type="Proteomes" id="UP000034175">
    <property type="component" value="Unassembled WGS sequence"/>
</dbReference>
<evidence type="ECO:0000256" key="1">
    <source>
        <dbReference type="ARBA" id="ARBA00010876"/>
    </source>
</evidence>